<dbReference type="EC" id="3.1.-.-" evidence="2"/>
<dbReference type="AlphaFoldDB" id="A0A7T1ANC1"/>
<proteinExistence type="predicted"/>
<dbReference type="RefSeq" id="WP_218111553.1">
    <property type="nucleotide sequence ID" value="NZ_CP065383.1"/>
</dbReference>
<keyword evidence="2" id="KW-0378">Hydrolase</keyword>
<dbReference type="InterPro" id="IPR016071">
    <property type="entry name" value="Staphylococal_nuclease_OB-fold"/>
</dbReference>
<feature type="domain" description="TNase-like" evidence="1">
    <location>
        <begin position="19"/>
        <end position="105"/>
    </location>
</feature>
<dbReference type="KEGG" id="alam:RT761_02295"/>
<evidence type="ECO:0000259" key="1">
    <source>
        <dbReference type="PROSITE" id="PS50830"/>
    </source>
</evidence>
<dbReference type="GO" id="GO:0004519">
    <property type="term" value="F:endonuclease activity"/>
    <property type="evidence" value="ECO:0007669"/>
    <property type="project" value="UniProtKB-KW"/>
</dbReference>
<sequence length="105" mass="12073">MNKIFIIITLITLLTLPTIAQTYEVSRVIDGDTIELSNGEQVRYIGIDTPEFHNGIPNPYAQESYEANRKLVEGKEVYLELDIKERNKYGRILTYVYVDGIFVNT</sequence>
<dbReference type="Proteomes" id="UP000594463">
    <property type="component" value="Chromosome"/>
</dbReference>
<keyword evidence="3" id="KW-1185">Reference proteome</keyword>
<dbReference type="SUPFAM" id="SSF50199">
    <property type="entry name" value="Staphylococcal nuclease"/>
    <property type="match status" value="1"/>
</dbReference>
<gene>
    <name evidence="2" type="primary">yokF_2</name>
    <name evidence="2" type="ORF">RT761_02295</name>
</gene>
<reference evidence="2 3" key="1">
    <citation type="journal article" date="2021" name="Nat. Commun.">
        <title>Isolation of a member of the candidate phylum Atribacteria reveals a unique cell membrane structure.</title>
        <authorList>
            <person name="Taiki K."/>
            <person name="Nobu M.K."/>
            <person name="Kusada H."/>
            <person name="Meng X.-Y."/>
            <person name="Hosoki N."/>
            <person name="Uematsu K."/>
            <person name="Yoshioka H."/>
            <person name="Kamagata Y."/>
            <person name="Tamaki H."/>
        </authorList>
    </citation>
    <scope>NUCLEOTIDE SEQUENCE [LARGE SCALE GENOMIC DNA]</scope>
    <source>
        <strain evidence="2 3">RT761</strain>
    </source>
</reference>
<accession>A0A7T1ANC1</accession>
<dbReference type="InterPro" id="IPR035437">
    <property type="entry name" value="SNase_OB-fold_sf"/>
</dbReference>
<name>A0A7T1ANC1_ATRLM</name>
<dbReference type="PROSITE" id="PS50830">
    <property type="entry name" value="TNASE_3"/>
    <property type="match status" value="1"/>
</dbReference>
<dbReference type="Pfam" id="PF00565">
    <property type="entry name" value="SNase"/>
    <property type="match status" value="1"/>
</dbReference>
<dbReference type="SMART" id="SM00318">
    <property type="entry name" value="SNc"/>
    <property type="match status" value="1"/>
</dbReference>
<dbReference type="GO" id="GO:0016787">
    <property type="term" value="F:hydrolase activity"/>
    <property type="evidence" value="ECO:0007669"/>
    <property type="project" value="UniProtKB-KW"/>
</dbReference>
<keyword evidence="2" id="KW-0255">Endonuclease</keyword>
<keyword evidence="2" id="KW-0540">Nuclease</keyword>
<protein>
    <submittedName>
        <fullName evidence="2">SPBc2 prophage-derived endonuclease YokF</fullName>
        <ecNumber evidence="2">3.1.-.-</ecNumber>
    </submittedName>
</protein>
<evidence type="ECO:0000313" key="3">
    <source>
        <dbReference type="Proteomes" id="UP000594463"/>
    </source>
</evidence>
<dbReference type="EMBL" id="CP065383">
    <property type="protein sequence ID" value="QPM69067.1"/>
    <property type="molecule type" value="Genomic_DNA"/>
</dbReference>
<dbReference type="Gene3D" id="2.40.50.90">
    <property type="match status" value="1"/>
</dbReference>
<organism evidence="2 3">
    <name type="scientific">Atribacter laminatus</name>
    <dbReference type="NCBI Taxonomy" id="2847778"/>
    <lineage>
        <taxon>Bacteria</taxon>
        <taxon>Pseudomonadati</taxon>
        <taxon>Atribacterota</taxon>
        <taxon>Atribacteria</taxon>
        <taxon>Atribacterales</taxon>
        <taxon>Atribacteraceae</taxon>
        <taxon>Atribacter</taxon>
    </lineage>
</organism>
<evidence type="ECO:0000313" key="2">
    <source>
        <dbReference type="EMBL" id="QPM69067.1"/>
    </source>
</evidence>